<organism evidence="1 2">
    <name type="scientific">Chromobacterium haemolyticum</name>
    <dbReference type="NCBI Taxonomy" id="394935"/>
    <lineage>
        <taxon>Bacteria</taxon>
        <taxon>Pseudomonadati</taxon>
        <taxon>Pseudomonadota</taxon>
        <taxon>Betaproteobacteria</taxon>
        <taxon>Neisseriales</taxon>
        <taxon>Chromobacteriaceae</taxon>
        <taxon>Chromobacterium</taxon>
    </lineage>
</organism>
<evidence type="ECO:0000313" key="1">
    <source>
        <dbReference type="EMBL" id="MBO0416597.1"/>
    </source>
</evidence>
<name>A0ABS3GNG0_9NEIS</name>
<proteinExistence type="predicted"/>
<protein>
    <submittedName>
        <fullName evidence="1">Uncharacterized protein</fullName>
    </submittedName>
</protein>
<keyword evidence="2" id="KW-1185">Reference proteome</keyword>
<dbReference type="RefSeq" id="WP_191186700.1">
    <property type="nucleotide sequence ID" value="NZ_CP061849.1"/>
</dbReference>
<accession>A0ABS3GNG0</accession>
<comment type="caution">
    <text evidence="1">The sequence shown here is derived from an EMBL/GenBank/DDBJ whole genome shotgun (WGS) entry which is preliminary data.</text>
</comment>
<gene>
    <name evidence="1" type="ORF">J1C50_13870</name>
</gene>
<reference evidence="1 2" key="1">
    <citation type="submission" date="2021-03" db="EMBL/GenBank/DDBJ databases">
        <title>First Case of infection caused by Chromobacterium haemolyticum derived from water in China.</title>
        <authorList>
            <person name="Chen J."/>
            <person name="Liu C."/>
        </authorList>
    </citation>
    <scope>NUCLEOTIDE SEQUENCE [LARGE SCALE GENOMIC DNA]</scope>
    <source>
        <strain evidence="1 2">WJ-5</strain>
    </source>
</reference>
<sequence length="129" mass="15210">MAYTWSFSKKFAQEFSRYPDDQQEKILDFVTLFESQGLINFSSYEGKIARTANCLDPSDPVHVFATKHSLWHYHIGLPTYVSYHGKYKTSDWVLHFKWPNMKNSIVLVDVYCHYDTSGKFYIPPDSYMD</sequence>
<dbReference type="EMBL" id="JAFLRD010000010">
    <property type="protein sequence ID" value="MBO0416597.1"/>
    <property type="molecule type" value="Genomic_DNA"/>
</dbReference>
<evidence type="ECO:0000313" key="2">
    <source>
        <dbReference type="Proteomes" id="UP000664349"/>
    </source>
</evidence>
<dbReference type="Proteomes" id="UP000664349">
    <property type="component" value="Unassembled WGS sequence"/>
</dbReference>